<comment type="caution">
    <text evidence="3">The sequence shown here is derived from an EMBL/GenBank/DDBJ whole genome shotgun (WGS) entry which is preliminary data.</text>
</comment>
<evidence type="ECO:0000256" key="1">
    <source>
        <dbReference type="SAM" id="SignalP"/>
    </source>
</evidence>
<feature type="domain" description="EF-hand" evidence="2">
    <location>
        <begin position="24"/>
        <end position="39"/>
    </location>
</feature>
<feature type="chain" id="PRO_5045654344" description="EF-hand domain-containing protein" evidence="1">
    <location>
        <begin position="20"/>
        <end position="74"/>
    </location>
</feature>
<organism evidence="3 4">
    <name type="scientific">Pseudahrensia aquimaris</name>
    <dbReference type="NCBI Taxonomy" id="744461"/>
    <lineage>
        <taxon>Bacteria</taxon>
        <taxon>Pseudomonadati</taxon>
        <taxon>Pseudomonadota</taxon>
        <taxon>Alphaproteobacteria</taxon>
        <taxon>Hyphomicrobiales</taxon>
        <taxon>Ahrensiaceae</taxon>
        <taxon>Pseudahrensia</taxon>
    </lineage>
</organism>
<reference evidence="4" key="1">
    <citation type="journal article" date="2019" name="Int. J. Syst. Evol. Microbiol.">
        <title>The Global Catalogue of Microorganisms (GCM) 10K type strain sequencing project: providing services to taxonomists for standard genome sequencing and annotation.</title>
        <authorList>
            <consortium name="The Broad Institute Genomics Platform"/>
            <consortium name="The Broad Institute Genome Sequencing Center for Infectious Disease"/>
            <person name="Wu L."/>
            <person name="Ma J."/>
        </authorList>
    </citation>
    <scope>NUCLEOTIDE SEQUENCE [LARGE SCALE GENOMIC DNA]</scope>
    <source>
        <strain evidence="4">CCUG 60023</strain>
    </source>
</reference>
<protein>
    <recommendedName>
        <fullName evidence="2">EF-hand domain-containing protein</fullName>
    </recommendedName>
</protein>
<dbReference type="EMBL" id="JBHTJV010000025">
    <property type="protein sequence ID" value="MFD0917611.1"/>
    <property type="molecule type" value="Genomic_DNA"/>
</dbReference>
<gene>
    <name evidence="3" type="ORF">ACFQ14_14490</name>
</gene>
<accession>A0ABW3FGI3</accession>
<evidence type="ECO:0000313" key="3">
    <source>
        <dbReference type="EMBL" id="MFD0917611.1"/>
    </source>
</evidence>
<sequence length="74" mass="7520">MKKIITALTVALFTTAAYAAGPSFAEADVNQDGLVSMEEAKVALPDADEAKIAAADANGDGGLNEEEYTALTAS</sequence>
<dbReference type="InterPro" id="IPR002048">
    <property type="entry name" value="EF_hand_dom"/>
</dbReference>
<dbReference type="InterPro" id="IPR011992">
    <property type="entry name" value="EF-hand-dom_pair"/>
</dbReference>
<keyword evidence="1" id="KW-0732">Signal</keyword>
<name>A0ABW3FGI3_9HYPH</name>
<feature type="domain" description="EF-hand" evidence="2">
    <location>
        <begin position="54"/>
        <end position="70"/>
    </location>
</feature>
<evidence type="ECO:0000313" key="4">
    <source>
        <dbReference type="Proteomes" id="UP001597101"/>
    </source>
</evidence>
<dbReference type="SUPFAM" id="SSF47473">
    <property type="entry name" value="EF-hand"/>
    <property type="match status" value="1"/>
</dbReference>
<evidence type="ECO:0000259" key="2">
    <source>
        <dbReference type="Pfam" id="PF13202"/>
    </source>
</evidence>
<dbReference type="Gene3D" id="1.10.238.10">
    <property type="entry name" value="EF-hand"/>
    <property type="match status" value="1"/>
</dbReference>
<proteinExistence type="predicted"/>
<feature type="signal peptide" evidence="1">
    <location>
        <begin position="1"/>
        <end position="19"/>
    </location>
</feature>
<dbReference type="Pfam" id="PF13202">
    <property type="entry name" value="EF-hand_5"/>
    <property type="match status" value="2"/>
</dbReference>
<dbReference type="Proteomes" id="UP001597101">
    <property type="component" value="Unassembled WGS sequence"/>
</dbReference>
<keyword evidence="4" id="KW-1185">Reference proteome</keyword>
<dbReference type="RefSeq" id="WP_377213470.1">
    <property type="nucleotide sequence ID" value="NZ_JBHTJV010000025.1"/>
</dbReference>